<evidence type="ECO:0000313" key="2">
    <source>
        <dbReference type="Proteomes" id="UP001164250"/>
    </source>
</evidence>
<keyword evidence="2" id="KW-1185">Reference proteome</keyword>
<proteinExistence type="predicted"/>
<sequence length="161" mass="17830">MAKEMKYSPIFLQPYHTGDSYQLDAWIGQNVKQLVETKSLGDKEGSILDDVLATAKAGLKVITFVKDGSGDFKMVTDAVKSIPQGNTKRTVIKIGGAEYREKITIDKFKRFITFLGNPKGMPKIVFDGVVAKYGTVDSTTVALESNDFVAVNIEFVYIFLF</sequence>
<comment type="caution">
    <text evidence="1">The sequence shown here is derived from an EMBL/GenBank/DDBJ whole genome shotgun (WGS) entry which is preliminary data.</text>
</comment>
<organism evidence="1 2">
    <name type="scientific">Pistacia atlantica</name>
    <dbReference type="NCBI Taxonomy" id="434234"/>
    <lineage>
        <taxon>Eukaryota</taxon>
        <taxon>Viridiplantae</taxon>
        <taxon>Streptophyta</taxon>
        <taxon>Embryophyta</taxon>
        <taxon>Tracheophyta</taxon>
        <taxon>Spermatophyta</taxon>
        <taxon>Magnoliopsida</taxon>
        <taxon>eudicotyledons</taxon>
        <taxon>Gunneridae</taxon>
        <taxon>Pentapetalae</taxon>
        <taxon>rosids</taxon>
        <taxon>malvids</taxon>
        <taxon>Sapindales</taxon>
        <taxon>Anacardiaceae</taxon>
        <taxon>Pistacia</taxon>
    </lineage>
</organism>
<dbReference type="EMBL" id="CM047904">
    <property type="protein sequence ID" value="KAJ0090241.1"/>
    <property type="molecule type" value="Genomic_DNA"/>
</dbReference>
<protein>
    <submittedName>
        <fullName evidence="1">Uncharacterized protein</fullName>
    </submittedName>
</protein>
<name>A0ACC1AU95_9ROSI</name>
<dbReference type="Proteomes" id="UP001164250">
    <property type="component" value="Chromosome 8"/>
</dbReference>
<reference evidence="2" key="1">
    <citation type="journal article" date="2023" name="G3 (Bethesda)">
        <title>Genome assembly and association tests identify interacting loci associated with vigor, precocity, and sex in interspecific pistachio rootstocks.</title>
        <authorList>
            <person name="Palmer W."/>
            <person name="Jacygrad E."/>
            <person name="Sagayaradj S."/>
            <person name="Cavanaugh K."/>
            <person name="Han R."/>
            <person name="Bertier L."/>
            <person name="Beede B."/>
            <person name="Kafkas S."/>
            <person name="Golino D."/>
            <person name="Preece J."/>
            <person name="Michelmore R."/>
        </authorList>
    </citation>
    <scope>NUCLEOTIDE SEQUENCE [LARGE SCALE GENOMIC DNA]</scope>
</reference>
<accession>A0ACC1AU95</accession>
<gene>
    <name evidence="1" type="ORF">Patl1_13666</name>
</gene>
<evidence type="ECO:0000313" key="1">
    <source>
        <dbReference type="EMBL" id="KAJ0090241.1"/>
    </source>
</evidence>